<sequence length="76" mass="8615">MKDKHLHVQQTDTIAYEELQEKVITNGEVPTNDALDHQEIVNDMILDQDVESDSLVDLDVVNDDIAIGPLLLMITW</sequence>
<evidence type="ECO:0000313" key="2">
    <source>
        <dbReference type="Proteomes" id="UP000824120"/>
    </source>
</evidence>
<gene>
    <name evidence="1" type="ORF">H5410_016447</name>
</gene>
<name>A0A9J5ZXN8_SOLCO</name>
<comment type="caution">
    <text evidence="1">The sequence shown here is derived from an EMBL/GenBank/DDBJ whole genome shotgun (WGS) entry which is preliminary data.</text>
</comment>
<evidence type="ECO:0000313" key="1">
    <source>
        <dbReference type="EMBL" id="KAG5616623.1"/>
    </source>
</evidence>
<accession>A0A9J5ZXN8</accession>
<dbReference type="AlphaFoldDB" id="A0A9J5ZXN8"/>
<organism evidence="1 2">
    <name type="scientific">Solanum commersonii</name>
    <name type="common">Commerson's wild potato</name>
    <name type="synonym">Commerson's nightshade</name>
    <dbReference type="NCBI Taxonomy" id="4109"/>
    <lineage>
        <taxon>Eukaryota</taxon>
        <taxon>Viridiplantae</taxon>
        <taxon>Streptophyta</taxon>
        <taxon>Embryophyta</taxon>
        <taxon>Tracheophyta</taxon>
        <taxon>Spermatophyta</taxon>
        <taxon>Magnoliopsida</taxon>
        <taxon>eudicotyledons</taxon>
        <taxon>Gunneridae</taxon>
        <taxon>Pentapetalae</taxon>
        <taxon>asterids</taxon>
        <taxon>lamiids</taxon>
        <taxon>Solanales</taxon>
        <taxon>Solanaceae</taxon>
        <taxon>Solanoideae</taxon>
        <taxon>Solaneae</taxon>
        <taxon>Solanum</taxon>
    </lineage>
</organism>
<dbReference type="EMBL" id="JACXVP010000003">
    <property type="protein sequence ID" value="KAG5616623.1"/>
    <property type="molecule type" value="Genomic_DNA"/>
</dbReference>
<proteinExistence type="predicted"/>
<dbReference type="Proteomes" id="UP000824120">
    <property type="component" value="Chromosome 3"/>
</dbReference>
<keyword evidence="2" id="KW-1185">Reference proteome</keyword>
<protein>
    <submittedName>
        <fullName evidence="1">Uncharacterized protein</fullName>
    </submittedName>
</protein>
<reference evidence="1 2" key="1">
    <citation type="submission" date="2020-09" db="EMBL/GenBank/DDBJ databases">
        <title>De no assembly of potato wild relative species, Solanum commersonii.</title>
        <authorList>
            <person name="Cho K."/>
        </authorList>
    </citation>
    <scope>NUCLEOTIDE SEQUENCE [LARGE SCALE GENOMIC DNA]</scope>
    <source>
        <strain evidence="1">LZ3.2</strain>
        <tissue evidence="1">Leaf</tissue>
    </source>
</reference>